<name>A0A439DRI6_9MYCO</name>
<evidence type="ECO:0000256" key="3">
    <source>
        <dbReference type="ARBA" id="ARBA00022832"/>
    </source>
</evidence>
<dbReference type="InterPro" id="IPR025110">
    <property type="entry name" value="AMP-bd_C"/>
</dbReference>
<keyword evidence="7" id="KW-1185">Reference proteome</keyword>
<evidence type="ECO:0000256" key="1">
    <source>
        <dbReference type="ARBA" id="ARBA00006432"/>
    </source>
</evidence>
<evidence type="ECO:0000259" key="5">
    <source>
        <dbReference type="Pfam" id="PF13193"/>
    </source>
</evidence>
<proteinExistence type="inferred from homology"/>
<dbReference type="GO" id="GO:0016874">
    <property type="term" value="F:ligase activity"/>
    <property type="evidence" value="ECO:0007669"/>
    <property type="project" value="UniProtKB-KW"/>
</dbReference>
<keyword evidence="3" id="KW-0276">Fatty acid metabolism</keyword>
<dbReference type="PANTHER" id="PTHR43859">
    <property type="entry name" value="ACYL-ACTIVATING ENZYME"/>
    <property type="match status" value="1"/>
</dbReference>
<dbReference type="GO" id="GO:0006631">
    <property type="term" value="P:fatty acid metabolic process"/>
    <property type="evidence" value="ECO:0007669"/>
    <property type="project" value="UniProtKB-KW"/>
</dbReference>
<dbReference type="Gene3D" id="3.30.300.30">
    <property type="match status" value="1"/>
</dbReference>
<dbReference type="Pfam" id="PF13193">
    <property type="entry name" value="AMP-binding_C"/>
    <property type="match status" value="1"/>
</dbReference>
<sequence length="145" mass="15437">MLVLRGEGITVGDWTNPQATGEVIRDGWLHTGDLMRLYSDGANLLVDRIRGVIITGGRRVYSGEVEQAIAGHPDVDDVAVVGRPDDVWGETVVAVVTARAPGSSSTLADFKVPREVIFGAVPRNGAGKVQKHLLRHAVSADDSQS</sequence>
<dbReference type="PANTHER" id="PTHR43859:SF4">
    <property type="entry name" value="BUTANOATE--COA LIGASE AAE1-RELATED"/>
    <property type="match status" value="1"/>
</dbReference>
<reference evidence="6 7" key="1">
    <citation type="submission" date="2013-06" db="EMBL/GenBank/DDBJ databases">
        <title>The draft sequence of the Mycobacterium elephantis genome.</title>
        <authorList>
            <person name="Pettersson F.B."/>
            <person name="Das S."/>
            <person name="Dasgupta S."/>
            <person name="Bhattacharya A."/>
            <person name="Kirsebom L.A."/>
        </authorList>
    </citation>
    <scope>NUCLEOTIDE SEQUENCE [LARGE SCALE GENOMIC DNA]</scope>
    <source>
        <strain evidence="6 7">DSM 44368</strain>
    </source>
</reference>
<dbReference type="EMBL" id="ATDN01000023">
    <property type="protein sequence ID" value="RWA18793.1"/>
    <property type="molecule type" value="Genomic_DNA"/>
</dbReference>
<dbReference type="AlphaFoldDB" id="A0A439DRI6"/>
<comment type="similarity">
    <text evidence="1">Belongs to the ATP-dependent AMP-binding enzyme family.</text>
</comment>
<dbReference type="InterPro" id="IPR045851">
    <property type="entry name" value="AMP-bd_C_sf"/>
</dbReference>
<evidence type="ECO:0000256" key="2">
    <source>
        <dbReference type="ARBA" id="ARBA00022598"/>
    </source>
</evidence>
<dbReference type="Proteomes" id="UP000287177">
    <property type="component" value="Unassembled WGS sequence"/>
</dbReference>
<keyword evidence="2" id="KW-0436">Ligase</keyword>
<feature type="domain" description="AMP-binding enzyme C-terminal" evidence="5">
    <location>
        <begin position="64"/>
        <end position="128"/>
    </location>
</feature>
<gene>
    <name evidence="6" type="ORF">MELE44368_03935</name>
</gene>
<organism evidence="6 7">
    <name type="scientific">Mycolicibacterium elephantis DSM 44368</name>
    <dbReference type="NCBI Taxonomy" id="1335622"/>
    <lineage>
        <taxon>Bacteria</taxon>
        <taxon>Bacillati</taxon>
        <taxon>Actinomycetota</taxon>
        <taxon>Actinomycetes</taxon>
        <taxon>Mycobacteriales</taxon>
        <taxon>Mycobacteriaceae</taxon>
        <taxon>Mycolicibacterium</taxon>
    </lineage>
</organism>
<keyword evidence="4" id="KW-0443">Lipid metabolism</keyword>
<comment type="caution">
    <text evidence="6">The sequence shown here is derived from an EMBL/GenBank/DDBJ whole genome shotgun (WGS) entry which is preliminary data.</text>
</comment>
<evidence type="ECO:0000313" key="7">
    <source>
        <dbReference type="Proteomes" id="UP000287177"/>
    </source>
</evidence>
<evidence type="ECO:0000256" key="4">
    <source>
        <dbReference type="ARBA" id="ARBA00023098"/>
    </source>
</evidence>
<dbReference type="SUPFAM" id="SSF56801">
    <property type="entry name" value="Acetyl-CoA synthetase-like"/>
    <property type="match status" value="1"/>
</dbReference>
<protein>
    <recommendedName>
        <fullName evidence="5">AMP-binding enzyme C-terminal domain-containing protein</fullName>
    </recommendedName>
</protein>
<evidence type="ECO:0000313" key="6">
    <source>
        <dbReference type="EMBL" id="RWA18793.1"/>
    </source>
</evidence>
<accession>A0A439DRI6</accession>
<dbReference type="Gene3D" id="2.30.38.10">
    <property type="entry name" value="Luciferase, Domain 3"/>
    <property type="match status" value="1"/>
</dbReference>